<dbReference type="GO" id="GO:0016791">
    <property type="term" value="F:phosphatase activity"/>
    <property type="evidence" value="ECO:0007669"/>
    <property type="project" value="TreeGrafter"/>
</dbReference>
<reference evidence="5 6" key="1">
    <citation type="submission" date="2018-12" db="EMBL/GenBank/DDBJ databases">
        <title>Flavobacterium sp. nov., isolated from glacier ice.</title>
        <authorList>
            <person name="Liu Q."/>
            <person name="Xin Y.-H."/>
        </authorList>
    </citation>
    <scope>NUCLEOTIDE SEQUENCE [LARGE SCALE GENOMIC DNA]</scope>
    <source>
        <strain evidence="5 6">RB1N8</strain>
    </source>
</reference>
<dbReference type="SFLD" id="SFLDS00003">
    <property type="entry name" value="Haloacid_Dehalogenase"/>
    <property type="match status" value="1"/>
</dbReference>
<evidence type="ECO:0000313" key="5">
    <source>
        <dbReference type="EMBL" id="RTZ05520.1"/>
    </source>
</evidence>
<dbReference type="GO" id="GO:0046872">
    <property type="term" value="F:metal ion binding"/>
    <property type="evidence" value="ECO:0007669"/>
    <property type="project" value="UniProtKB-KW"/>
</dbReference>
<evidence type="ECO:0000256" key="1">
    <source>
        <dbReference type="ARBA" id="ARBA00001946"/>
    </source>
</evidence>
<dbReference type="EMBL" id="RYDJ01000005">
    <property type="protein sequence ID" value="RTZ05520.1"/>
    <property type="molecule type" value="Genomic_DNA"/>
</dbReference>
<dbReference type="Proteomes" id="UP000280825">
    <property type="component" value="Unassembled WGS sequence"/>
</dbReference>
<dbReference type="SFLD" id="SFLDG01129">
    <property type="entry name" value="C1.5:_HAD__Beta-PGM__Phosphata"/>
    <property type="match status" value="1"/>
</dbReference>
<dbReference type="Gene3D" id="3.40.50.1000">
    <property type="entry name" value="HAD superfamily/HAD-like"/>
    <property type="match status" value="1"/>
</dbReference>
<dbReference type="InterPro" id="IPR006439">
    <property type="entry name" value="HAD-SF_hydro_IA"/>
</dbReference>
<evidence type="ECO:0000313" key="6">
    <source>
        <dbReference type="Proteomes" id="UP000280825"/>
    </source>
</evidence>
<accession>A0A432CN87</accession>
<dbReference type="AlphaFoldDB" id="A0A432CN87"/>
<evidence type="ECO:0000256" key="3">
    <source>
        <dbReference type="ARBA" id="ARBA00022801"/>
    </source>
</evidence>
<dbReference type="GO" id="GO:0044281">
    <property type="term" value="P:small molecule metabolic process"/>
    <property type="evidence" value="ECO:0007669"/>
    <property type="project" value="UniProtKB-ARBA"/>
</dbReference>
<dbReference type="InterPro" id="IPR051400">
    <property type="entry name" value="HAD-like_hydrolase"/>
</dbReference>
<keyword evidence="4" id="KW-0460">Magnesium</keyword>
<dbReference type="RefSeq" id="WP_126561815.1">
    <property type="nucleotide sequence ID" value="NZ_RYDJ01000005.1"/>
</dbReference>
<dbReference type="InterPro" id="IPR023214">
    <property type="entry name" value="HAD_sf"/>
</dbReference>
<dbReference type="PANTHER" id="PTHR46470:SF2">
    <property type="entry name" value="GLYCERALDEHYDE 3-PHOSPHATE PHOSPHATASE"/>
    <property type="match status" value="1"/>
</dbReference>
<evidence type="ECO:0000256" key="4">
    <source>
        <dbReference type="ARBA" id="ARBA00022842"/>
    </source>
</evidence>
<dbReference type="SUPFAM" id="SSF56784">
    <property type="entry name" value="HAD-like"/>
    <property type="match status" value="1"/>
</dbReference>
<keyword evidence="2" id="KW-0479">Metal-binding</keyword>
<comment type="caution">
    <text evidence="5">The sequence shown here is derived from an EMBL/GenBank/DDBJ whole genome shotgun (WGS) entry which is preliminary data.</text>
</comment>
<keyword evidence="3 5" id="KW-0378">Hydrolase</keyword>
<name>A0A432CN87_9FLAO</name>
<dbReference type="Gene3D" id="1.10.150.520">
    <property type="match status" value="1"/>
</dbReference>
<sequence>MKYKKAIVFDLDDTLIYEINFLNSAFREISKFIDPDNATSIYNYMVLCYKEGKNVFEELLLIYPLILKDELLTIYRNHFPSIELNEGVIEVLNYCKEKSFFLGLISDGRSITQRNKLAAIGIISFFDKIIISEEFGSEKPTLENYKNFFEIEAEEYFYIADNPKKDFISPNRLGWSTVCLKDKGLNIHQQNFDLPPEYLPIKIINSLKELIGIIE</sequence>
<dbReference type="InterPro" id="IPR036412">
    <property type="entry name" value="HAD-like_sf"/>
</dbReference>
<organism evidence="5 6">
    <name type="scientific">Flavobacterium bomense</name>
    <dbReference type="NCBI Taxonomy" id="2497483"/>
    <lineage>
        <taxon>Bacteria</taxon>
        <taxon>Pseudomonadati</taxon>
        <taxon>Bacteroidota</taxon>
        <taxon>Flavobacteriia</taxon>
        <taxon>Flavobacteriales</taxon>
        <taxon>Flavobacteriaceae</taxon>
        <taxon>Flavobacterium</taxon>
    </lineage>
</organism>
<dbReference type="InterPro" id="IPR041492">
    <property type="entry name" value="HAD_2"/>
</dbReference>
<gene>
    <name evidence="5" type="ORF">EKL98_06225</name>
</gene>
<proteinExistence type="predicted"/>
<keyword evidence="6" id="KW-1185">Reference proteome</keyword>
<evidence type="ECO:0000256" key="2">
    <source>
        <dbReference type="ARBA" id="ARBA00022723"/>
    </source>
</evidence>
<comment type="cofactor">
    <cofactor evidence="1">
        <name>Mg(2+)</name>
        <dbReference type="ChEBI" id="CHEBI:18420"/>
    </cofactor>
</comment>
<dbReference type="PANTHER" id="PTHR46470">
    <property type="entry name" value="N-ACYLNEURAMINATE-9-PHOSPHATASE"/>
    <property type="match status" value="1"/>
</dbReference>
<dbReference type="NCBIfam" id="TIGR01549">
    <property type="entry name" value="HAD-SF-IA-v1"/>
    <property type="match status" value="1"/>
</dbReference>
<dbReference type="Pfam" id="PF13419">
    <property type="entry name" value="HAD_2"/>
    <property type="match status" value="1"/>
</dbReference>
<protein>
    <submittedName>
        <fullName evidence="5">HAD family hydrolase</fullName>
    </submittedName>
</protein>